<reference evidence="2 3" key="1">
    <citation type="submission" date="2016-03" db="EMBL/GenBank/DDBJ databases">
        <title>EvidentialGene: Evidence-directed Construction of Genes on Genomes.</title>
        <authorList>
            <person name="Gilbert D.G."/>
            <person name="Choi J.-H."/>
            <person name="Mockaitis K."/>
            <person name="Colbourne J."/>
            <person name="Pfrender M."/>
        </authorList>
    </citation>
    <scope>NUCLEOTIDE SEQUENCE [LARGE SCALE GENOMIC DNA]</scope>
    <source>
        <strain evidence="2 3">Xinb3</strain>
        <tissue evidence="2">Complete organism</tissue>
    </source>
</reference>
<dbReference type="EMBL" id="LRGB01002849">
    <property type="protein sequence ID" value="KZS06147.1"/>
    <property type="molecule type" value="Genomic_DNA"/>
</dbReference>
<proteinExistence type="predicted"/>
<evidence type="ECO:0000313" key="3">
    <source>
        <dbReference type="Proteomes" id="UP000076858"/>
    </source>
</evidence>
<sequence>MDKRHKGSGNDSFRQKTTIFHGSINLLFCIPVSCWPWMISFLTARFFPSLSLSFSIQSLPNVWYKSFRLCVGICPAGQPATHGATSRALHHFRVADTWTQIIASMGPHTHSLKQIF</sequence>
<organism evidence="2 3">
    <name type="scientific">Daphnia magna</name>
    <dbReference type="NCBI Taxonomy" id="35525"/>
    <lineage>
        <taxon>Eukaryota</taxon>
        <taxon>Metazoa</taxon>
        <taxon>Ecdysozoa</taxon>
        <taxon>Arthropoda</taxon>
        <taxon>Crustacea</taxon>
        <taxon>Branchiopoda</taxon>
        <taxon>Diplostraca</taxon>
        <taxon>Cladocera</taxon>
        <taxon>Anomopoda</taxon>
        <taxon>Daphniidae</taxon>
        <taxon>Daphnia</taxon>
    </lineage>
</organism>
<keyword evidence="3" id="KW-1185">Reference proteome</keyword>
<keyword evidence="1" id="KW-0472">Membrane</keyword>
<dbReference type="Proteomes" id="UP000076858">
    <property type="component" value="Unassembled WGS sequence"/>
</dbReference>
<evidence type="ECO:0000313" key="2">
    <source>
        <dbReference type="EMBL" id="KZS06147.1"/>
    </source>
</evidence>
<evidence type="ECO:0000256" key="1">
    <source>
        <dbReference type="SAM" id="Phobius"/>
    </source>
</evidence>
<keyword evidence="1" id="KW-0812">Transmembrane</keyword>
<comment type="caution">
    <text evidence="2">The sequence shown here is derived from an EMBL/GenBank/DDBJ whole genome shotgun (WGS) entry which is preliminary data.</text>
</comment>
<keyword evidence="1" id="KW-1133">Transmembrane helix</keyword>
<feature type="transmembrane region" description="Helical" evidence="1">
    <location>
        <begin position="24"/>
        <end position="47"/>
    </location>
</feature>
<protein>
    <submittedName>
        <fullName evidence="2">Uncharacterized protein</fullName>
    </submittedName>
</protein>
<dbReference type="AlphaFoldDB" id="A0A164NQ87"/>
<name>A0A164NQ87_9CRUS</name>
<accession>A0A164NQ87</accession>
<gene>
    <name evidence="2" type="ORF">APZ42_030661</name>
</gene>